<dbReference type="SMART" id="SM00028">
    <property type="entry name" value="TPR"/>
    <property type="match status" value="3"/>
</dbReference>
<evidence type="ECO:0000313" key="2">
    <source>
        <dbReference type="EMBL" id="HIQ65277.1"/>
    </source>
</evidence>
<organism evidence="2 3">
    <name type="scientific">Candidatus Faecenecus gallistercoris</name>
    <dbReference type="NCBI Taxonomy" id="2840793"/>
    <lineage>
        <taxon>Bacteria</taxon>
        <taxon>Bacillati</taxon>
        <taxon>Bacillota</taxon>
        <taxon>Bacillota incertae sedis</taxon>
        <taxon>Candidatus Faecenecus</taxon>
    </lineage>
</organism>
<dbReference type="EMBL" id="DVFU01000114">
    <property type="protein sequence ID" value="HIQ65277.1"/>
    <property type="molecule type" value="Genomic_DNA"/>
</dbReference>
<comment type="caution">
    <text evidence="2">The sequence shown here is derived from an EMBL/GenBank/DDBJ whole genome shotgun (WGS) entry which is preliminary data.</text>
</comment>
<reference evidence="2" key="1">
    <citation type="submission" date="2020-10" db="EMBL/GenBank/DDBJ databases">
        <authorList>
            <person name="Gilroy R."/>
        </authorList>
    </citation>
    <scope>NUCLEOTIDE SEQUENCE</scope>
    <source>
        <strain evidence="2">CHK165-10780</strain>
    </source>
</reference>
<dbReference type="AlphaFoldDB" id="A0A9D0Z0C8"/>
<evidence type="ECO:0000259" key="1">
    <source>
        <dbReference type="Pfam" id="PF00535"/>
    </source>
</evidence>
<dbReference type="Gene3D" id="3.90.550.10">
    <property type="entry name" value="Spore Coat Polysaccharide Biosynthesis Protein SpsA, Chain A"/>
    <property type="match status" value="1"/>
</dbReference>
<dbReference type="InterPro" id="IPR029044">
    <property type="entry name" value="Nucleotide-diphossugar_trans"/>
</dbReference>
<dbReference type="PANTHER" id="PTHR43630:SF2">
    <property type="entry name" value="GLYCOSYLTRANSFERASE"/>
    <property type="match status" value="1"/>
</dbReference>
<proteinExistence type="predicted"/>
<dbReference type="InterPro" id="IPR001173">
    <property type="entry name" value="Glyco_trans_2-like"/>
</dbReference>
<dbReference type="SUPFAM" id="SSF48452">
    <property type="entry name" value="TPR-like"/>
    <property type="match status" value="1"/>
</dbReference>
<dbReference type="Pfam" id="PF00535">
    <property type="entry name" value="Glycos_transf_2"/>
    <property type="match status" value="1"/>
</dbReference>
<protein>
    <submittedName>
        <fullName evidence="2">Glycosyltransferase</fullName>
    </submittedName>
</protein>
<dbReference type="SUPFAM" id="SSF53448">
    <property type="entry name" value="Nucleotide-diphospho-sugar transferases"/>
    <property type="match status" value="1"/>
</dbReference>
<dbReference type="InterPro" id="IPR011990">
    <property type="entry name" value="TPR-like_helical_dom_sf"/>
</dbReference>
<dbReference type="Proteomes" id="UP000886725">
    <property type="component" value="Unassembled WGS sequence"/>
</dbReference>
<gene>
    <name evidence="2" type="ORF">IAC85_06025</name>
</gene>
<dbReference type="Gene3D" id="1.25.40.10">
    <property type="entry name" value="Tetratricopeptide repeat domain"/>
    <property type="match status" value="1"/>
</dbReference>
<evidence type="ECO:0000313" key="3">
    <source>
        <dbReference type="Proteomes" id="UP000886725"/>
    </source>
</evidence>
<accession>A0A9D0Z0C8</accession>
<feature type="domain" description="Glycosyltransferase 2-like" evidence="1">
    <location>
        <begin position="13"/>
        <end position="128"/>
    </location>
</feature>
<reference evidence="2" key="2">
    <citation type="journal article" date="2021" name="PeerJ">
        <title>Extensive microbial diversity within the chicken gut microbiome revealed by metagenomics and culture.</title>
        <authorList>
            <person name="Gilroy R."/>
            <person name="Ravi A."/>
            <person name="Getino M."/>
            <person name="Pursley I."/>
            <person name="Horton D.L."/>
            <person name="Alikhan N.F."/>
            <person name="Baker D."/>
            <person name="Gharbi K."/>
            <person name="Hall N."/>
            <person name="Watson M."/>
            <person name="Adriaenssens E.M."/>
            <person name="Foster-Nyarko E."/>
            <person name="Jarju S."/>
            <person name="Secka A."/>
            <person name="Antonio M."/>
            <person name="Oren A."/>
            <person name="Chaudhuri R.R."/>
            <person name="La Ragione R."/>
            <person name="Hildebrand F."/>
            <person name="Pallen M.J."/>
        </authorList>
    </citation>
    <scope>NUCLEOTIDE SEQUENCE</scope>
    <source>
        <strain evidence="2">CHK165-10780</strain>
    </source>
</reference>
<dbReference type="InterPro" id="IPR019734">
    <property type="entry name" value="TPR_rpt"/>
</dbReference>
<name>A0A9D0Z0C8_9FIRM</name>
<dbReference type="PANTHER" id="PTHR43630">
    <property type="entry name" value="POLY-BETA-1,6-N-ACETYL-D-GLUCOSAMINE SYNTHASE"/>
    <property type="match status" value="1"/>
</dbReference>
<sequence>MTEHKYKVVVYAICKNEEKFVERWYESVKEADEIYVLDTGSTDDTVKKLKECGIHVKTKVFKPWRFDVARNESLKMVPDDTDICICTDLDEVFMPGWRKELEKYWQPDTTRARYNYNWSLDENNNPIVNFYLDKIHTKKDYKWTHPVHEVLTALKEERVVTIDSITLNHYPDHEKSRSSYLPLLELSVKEDPENDRNVHYLGREYMYYHKWNRCIDTLIKHLSLKTATWKDERAASMRFIARSYFHLKRYREAEMWLKLAIEEAPYLRDGYTELAFLYYSQEEYEKCIHTALQALKIKTHPKTYINEVMSFDGTLYDLLAISSFRLKQYDYAVYWNAIALEYKPDDVRLQNNHQVYLQKEANPND</sequence>